<dbReference type="InterPro" id="IPR008884">
    <property type="entry name" value="TylF_MeTrfase"/>
</dbReference>
<comment type="caution">
    <text evidence="1">The sequence shown here is derived from an EMBL/GenBank/DDBJ whole genome shotgun (WGS) entry which is preliminary data.</text>
</comment>
<protein>
    <submittedName>
        <fullName evidence="1">Macrocin-O-methyltransferase (TylF)</fullName>
    </submittedName>
    <submittedName>
        <fullName evidence="2">TylF/MycF family methyltransferase</fullName>
    </submittedName>
</protein>
<dbReference type="Gene3D" id="3.40.50.150">
    <property type="entry name" value="Vaccinia Virus protein VP39"/>
    <property type="match status" value="1"/>
</dbReference>
<dbReference type="Proteomes" id="UP000051497">
    <property type="component" value="Unassembled WGS sequence"/>
</dbReference>
<dbReference type="AlphaFoldDB" id="A0A0Q9YYN6"/>
<evidence type="ECO:0000313" key="2">
    <source>
        <dbReference type="EMBL" id="MCS5711969.1"/>
    </source>
</evidence>
<keyword evidence="1" id="KW-0808">Transferase</keyword>
<gene>
    <name evidence="1" type="ORF">HT99x_00204</name>
    <name evidence="2" type="ORF">HT99x_011050</name>
</gene>
<dbReference type="GO" id="GO:0032259">
    <property type="term" value="P:methylation"/>
    <property type="evidence" value="ECO:0007669"/>
    <property type="project" value="UniProtKB-KW"/>
</dbReference>
<reference evidence="2" key="3">
    <citation type="submission" date="2021-06" db="EMBL/GenBank/DDBJ databases">
        <title>Genomic Description and Analysis of Intracellular Bacteria, Candidatus Berkiella cookevillensis and Candidatus Berkiella aquae.</title>
        <authorList>
            <person name="Kidane D.T."/>
            <person name="Mehari Y.T."/>
            <person name="Rice F.C."/>
            <person name="Arivett B.A."/>
            <person name="Farone A.L."/>
            <person name="Berk S.G."/>
            <person name="Farone M.B."/>
        </authorList>
    </citation>
    <scope>NUCLEOTIDE SEQUENCE</scope>
    <source>
        <strain evidence="2">HT99</strain>
    </source>
</reference>
<evidence type="ECO:0000313" key="1">
    <source>
        <dbReference type="EMBL" id="KRG22666.1"/>
    </source>
</evidence>
<keyword evidence="1" id="KW-0489">Methyltransferase</keyword>
<proteinExistence type="predicted"/>
<dbReference type="SUPFAM" id="SSF53335">
    <property type="entry name" value="S-adenosyl-L-methionine-dependent methyltransferases"/>
    <property type="match status" value="1"/>
</dbReference>
<dbReference type="STRING" id="295108.HT99x_00204"/>
<dbReference type="PANTHER" id="PTHR40036:SF1">
    <property type="entry name" value="MACROCIN O-METHYLTRANSFERASE"/>
    <property type="match status" value="1"/>
</dbReference>
<dbReference type="PANTHER" id="PTHR40036">
    <property type="entry name" value="MACROCIN O-METHYLTRANSFERASE"/>
    <property type="match status" value="1"/>
</dbReference>
<dbReference type="InterPro" id="IPR029063">
    <property type="entry name" value="SAM-dependent_MTases_sf"/>
</dbReference>
<organism evidence="1">
    <name type="scientific">Candidatus Berkiella aquae</name>
    <dbReference type="NCBI Taxonomy" id="295108"/>
    <lineage>
        <taxon>Bacteria</taxon>
        <taxon>Pseudomonadati</taxon>
        <taxon>Pseudomonadota</taxon>
        <taxon>Gammaproteobacteria</taxon>
        <taxon>Candidatus Berkiellales</taxon>
        <taxon>Candidatus Berkiellaceae</taxon>
        <taxon>Candidatus Berkiella</taxon>
    </lineage>
</organism>
<reference evidence="2" key="2">
    <citation type="journal article" date="2016" name="Genome Announc.">
        <title>Draft Genome Sequences of Two Novel Amoeba-Resistant Intranuclear Bacteria, 'Candidatus Berkiella cookevillensis' and 'Candidatus Berkiella aquae'.</title>
        <authorList>
            <person name="Mehari Y.T."/>
            <person name="Arivett B.A."/>
            <person name="Farone A.L."/>
            <person name="Gunderson J.H."/>
            <person name="Farone M.B."/>
        </authorList>
    </citation>
    <scope>NUCLEOTIDE SEQUENCE</scope>
    <source>
        <strain evidence="2">HT99</strain>
    </source>
</reference>
<keyword evidence="3" id="KW-1185">Reference proteome</keyword>
<dbReference type="EMBL" id="LKAJ02000001">
    <property type="protein sequence ID" value="MCS5711969.1"/>
    <property type="molecule type" value="Genomic_DNA"/>
</dbReference>
<reference evidence="1" key="1">
    <citation type="submission" date="2015-09" db="EMBL/GenBank/DDBJ databases">
        <title>Draft Genome Sequences of Two Novel Amoeba-resistant Intranuclear Bacteria, Candidatus Berkiella cookevillensis and Candidatus Berkiella aquae.</title>
        <authorList>
            <person name="Mehari Y.T."/>
            <person name="Arivett B.A."/>
            <person name="Farone A.L."/>
            <person name="Gunderson J.H."/>
            <person name="Farone M.B."/>
        </authorList>
    </citation>
    <scope>NUCLEOTIDE SEQUENCE [LARGE SCALE GENOMIC DNA]</scope>
    <source>
        <strain evidence="1">HT99</strain>
    </source>
</reference>
<name>A0A0Q9YYN6_9GAMM</name>
<dbReference type="RefSeq" id="WP_075064855.1">
    <property type="nucleotide sequence ID" value="NZ_LKAJ02000001.1"/>
</dbReference>
<dbReference type="PATRIC" id="fig|1590043.3.peg.207"/>
<evidence type="ECO:0000313" key="3">
    <source>
        <dbReference type="Proteomes" id="UP000051497"/>
    </source>
</evidence>
<accession>A0A0Q9YYN6</accession>
<dbReference type="EMBL" id="LKAJ01000001">
    <property type="protein sequence ID" value="KRG22666.1"/>
    <property type="molecule type" value="Genomic_DNA"/>
</dbReference>
<sequence length="245" mass="28285">MSILKEVKGFDWAQIVELPECSSEWFKGKQVLNFFPIDTYYKDTPEMEEFVKNEFKEAIALDTDAEIMRFASDNVTIKGFYLEMGVARGSTINFIAALNSKNRIYGFDSFEGLPEDWDCGDIDVPKGTFRFKSKDMVPPVLHNVSLFKGLFKETLPEFKNKILKDNPIALLHIDCDIYSSTCDVFDCLGDNIVSGSIIIFDEYYNYSTFREHEYKAFNEFLRKSNKKAKIIGFNQYFEQAVAQIL</sequence>
<dbReference type="Pfam" id="PF05711">
    <property type="entry name" value="TylF"/>
    <property type="match status" value="1"/>
</dbReference>
<dbReference type="GO" id="GO:0008168">
    <property type="term" value="F:methyltransferase activity"/>
    <property type="evidence" value="ECO:0007669"/>
    <property type="project" value="UniProtKB-KW"/>
</dbReference>
<dbReference type="OrthoDB" id="9799872at2"/>